<keyword evidence="10" id="KW-1185">Reference proteome</keyword>
<keyword evidence="5 8" id="KW-1133">Transmembrane helix</keyword>
<proteinExistence type="inferred from homology"/>
<keyword evidence="3" id="KW-1003">Cell membrane</keyword>
<evidence type="ECO:0000256" key="5">
    <source>
        <dbReference type="ARBA" id="ARBA00022989"/>
    </source>
</evidence>
<dbReference type="Proteomes" id="UP000432464">
    <property type="component" value="Unassembled WGS sequence"/>
</dbReference>
<feature type="transmembrane region" description="Helical" evidence="8">
    <location>
        <begin position="302"/>
        <end position="322"/>
    </location>
</feature>
<dbReference type="AlphaFoldDB" id="A0A6I3KW30"/>
<sequence>MVETLRKTRRLRSDGVSQSFSVARIGRWTRPRSVVCRAAPANTLARVTDKPNEPSAAAGDITPVAPRPAGEPVRSPYDSPTEKFATSSGVQTTEKLPRTDEELGLDPEVPLYSQAEHAIPGAADGATEPSPTYSFASIPPAPPSPAESNGRVRRRDDRRGTLDLGLLLLRLIIGGTFMYHGLQKAAGWFHGPGFDGIKTAMEHGGWKHVDIAAPLLIAGELGGGILVAVGLFTPLAAGALLAVILDAWMWKQSMVPGFQYSAKGNSVELESVLVGLTTVLILTGPGRLSFDRDRGWATRPFWGSLAAFIAAVAAAILAYIYLHGGNPLSGIGG</sequence>
<gene>
    <name evidence="9" type="ORF">GLP40_09755</name>
</gene>
<dbReference type="EMBL" id="WMBB01000004">
    <property type="protein sequence ID" value="MTE13058.1"/>
    <property type="molecule type" value="Genomic_DNA"/>
</dbReference>
<evidence type="ECO:0000256" key="6">
    <source>
        <dbReference type="ARBA" id="ARBA00023136"/>
    </source>
</evidence>
<feature type="transmembrane region" description="Helical" evidence="8">
    <location>
        <begin position="161"/>
        <end position="182"/>
    </location>
</feature>
<protein>
    <submittedName>
        <fullName evidence="9">DoxX family membrane protein</fullName>
    </submittedName>
</protein>
<name>A0A6I3KW30_9NOCA</name>
<comment type="subcellular location">
    <subcellularLocation>
        <location evidence="1">Cell membrane</location>
        <topology evidence="1">Multi-pass membrane protein</topology>
    </subcellularLocation>
</comment>
<keyword evidence="6 8" id="KW-0472">Membrane</keyword>
<organism evidence="9 10">
    <name type="scientific">Nocardia aurantiaca</name>
    <dbReference type="NCBI Taxonomy" id="2675850"/>
    <lineage>
        <taxon>Bacteria</taxon>
        <taxon>Bacillati</taxon>
        <taxon>Actinomycetota</taxon>
        <taxon>Actinomycetes</taxon>
        <taxon>Mycobacteriales</taxon>
        <taxon>Nocardiaceae</taxon>
        <taxon>Nocardia</taxon>
    </lineage>
</organism>
<evidence type="ECO:0000313" key="10">
    <source>
        <dbReference type="Proteomes" id="UP000432464"/>
    </source>
</evidence>
<dbReference type="InterPro" id="IPR032808">
    <property type="entry name" value="DoxX"/>
</dbReference>
<evidence type="ECO:0000313" key="9">
    <source>
        <dbReference type="EMBL" id="MTE13058.1"/>
    </source>
</evidence>
<feature type="transmembrane region" description="Helical" evidence="8">
    <location>
        <begin position="225"/>
        <end position="250"/>
    </location>
</feature>
<comment type="caution">
    <text evidence="9">The sequence shown here is derived from an EMBL/GenBank/DDBJ whole genome shotgun (WGS) entry which is preliminary data.</text>
</comment>
<reference evidence="9 10" key="1">
    <citation type="submission" date="2019-11" db="EMBL/GenBank/DDBJ databases">
        <title>Nocardia sp. nov. CT2-14 isolated from soil.</title>
        <authorList>
            <person name="Kanchanasin P."/>
            <person name="Tanasupawat S."/>
            <person name="Yuki M."/>
            <person name="Kudo T."/>
        </authorList>
    </citation>
    <scope>NUCLEOTIDE SEQUENCE [LARGE SCALE GENOMIC DNA]</scope>
    <source>
        <strain evidence="9 10">CT2-14</strain>
    </source>
</reference>
<feature type="region of interest" description="Disordered" evidence="7">
    <location>
        <begin position="121"/>
        <end position="156"/>
    </location>
</feature>
<comment type="similarity">
    <text evidence="2">Belongs to the DoxX family.</text>
</comment>
<accession>A0A6I3KW30</accession>
<evidence type="ECO:0000256" key="1">
    <source>
        <dbReference type="ARBA" id="ARBA00004651"/>
    </source>
</evidence>
<feature type="region of interest" description="Disordered" evidence="7">
    <location>
        <begin position="48"/>
        <end position="104"/>
    </location>
</feature>
<evidence type="ECO:0000256" key="3">
    <source>
        <dbReference type="ARBA" id="ARBA00022475"/>
    </source>
</evidence>
<evidence type="ECO:0000256" key="7">
    <source>
        <dbReference type="SAM" id="MobiDB-lite"/>
    </source>
</evidence>
<dbReference type="Pfam" id="PF07681">
    <property type="entry name" value="DoxX"/>
    <property type="match status" value="1"/>
</dbReference>
<dbReference type="PANTHER" id="PTHR33452">
    <property type="entry name" value="OXIDOREDUCTASE CATD-RELATED"/>
    <property type="match status" value="1"/>
</dbReference>
<feature type="compositionally biased region" description="Polar residues" evidence="7">
    <location>
        <begin position="84"/>
        <end position="94"/>
    </location>
</feature>
<evidence type="ECO:0000256" key="2">
    <source>
        <dbReference type="ARBA" id="ARBA00006679"/>
    </source>
</evidence>
<keyword evidence="4 8" id="KW-0812">Transmembrane</keyword>
<dbReference type="PANTHER" id="PTHR33452:SF1">
    <property type="entry name" value="INNER MEMBRANE PROTEIN YPHA-RELATED"/>
    <property type="match status" value="1"/>
</dbReference>
<evidence type="ECO:0000256" key="4">
    <source>
        <dbReference type="ARBA" id="ARBA00022692"/>
    </source>
</evidence>
<evidence type="ECO:0000256" key="8">
    <source>
        <dbReference type="SAM" id="Phobius"/>
    </source>
</evidence>
<dbReference type="GO" id="GO:0005886">
    <property type="term" value="C:plasma membrane"/>
    <property type="evidence" value="ECO:0007669"/>
    <property type="project" value="UniProtKB-SubCell"/>
</dbReference>
<dbReference type="InterPro" id="IPR051907">
    <property type="entry name" value="DoxX-like_oxidoreductase"/>
</dbReference>